<dbReference type="GO" id="GO:0006355">
    <property type="term" value="P:regulation of DNA-templated transcription"/>
    <property type="evidence" value="ECO:0007669"/>
    <property type="project" value="InterPro"/>
</dbReference>
<evidence type="ECO:0000313" key="13">
    <source>
        <dbReference type="Proteomes" id="UP001085076"/>
    </source>
</evidence>
<evidence type="ECO:0000256" key="6">
    <source>
        <dbReference type="ARBA" id="ARBA00023015"/>
    </source>
</evidence>
<comment type="subcellular location">
    <subcellularLocation>
        <location evidence="2 10">Nucleus</location>
    </subcellularLocation>
</comment>
<comment type="function">
    <text evidence="1 10">Aux/IAA proteins are short-lived transcriptional factors that function as repressors of early auxin response genes at low auxin concentrations.</text>
</comment>
<dbReference type="EMBL" id="JAGGNH010000006">
    <property type="protein sequence ID" value="KAJ0970250.1"/>
    <property type="molecule type" value="Genomic_DNA"/>
</dbReference>
<keyword evidence="7 10" id="KW-0804">Transcription</keyword>
<dbReference type="PANTHER" id="PTHR31734:SF6">
    <property type="entry name" value="AUXIN-RESPONSIVE PROTEIN IAA11"/>
    <property type="match status" value="1"/>
</dbReference>
<dbReference type="SUPFAM" id="SSF54277">
    <property type="entry name" value="CAD &amp; PB1 domains"/>
    <property type="match status" value="1"/>
</dbReference>
<evidence type="ECO:0000256" key="9">
    <source>
        <dbReference type="ARBA" id="ARBA00023294"/>
    </source>
</evidence>
<dbReference type="InterPro" id="IPR053793">
    <property type="entry name" value="PB1-like"/>
</dbReference>
<dbReference type="Gene3D" id="3.10.20.90">
    <property type="entry name" value="Phosphatidylinositol 3-kinase Catalytic Subunit, Chain A, domain 1"/>
    <property type="match status" value="1"/>
</dbReference>
<evidence type="ECO:0000256" key="2">
    <source>
        <dbReference type="ARBA" id="ARBA00004123"/>
    </source>
</evidence>
<evidence type="ECO:0000256" key="4">
    <source>
        <dbReference type="ARBA" id="ARBA00011726"/>
    </source>
</evidence>
<dbReference type="InterPro" id="IPR003311">
    <property type="entry name" value="AUX_IAA"/>
</dbReference>
<keyword evidence="13" id="KW-1185">Reference proteome</keyword>
<evidence type="ECO:0000259" key="11">
    <source>
        <dbReference type="PROSITE" id="PS51745"/>
    </source>
</evidence>
<evidence type="ECO:0000256" key="3">
    <source>
        <dbReference type="ARBA" id="ARBA00006728"/>
    </source>
</evidence>
<comment type="subunit">
    <text evidence="4 10">Homodimers and heterodimers.</text>
</comment>
<dbReference type="Pfam" id="PF02309">
    <property type="entry name" value="AUX_IAA"/>
    <property type="match status" value="2"/>
</dbReference>
<organism evidence="12 13">
    <name type="scientific">Dioscorea zingiberensis</name>
    <dbReference type="NCBI Taxonomy" id="325984"/>
    <lineage>
        <taxon>Eukaryota</taxon>
        <taxon>Viridiplantae</taxon>
        <taxon>Streptophyta</taxon>
        <taxon>Embryophyta</taxon>
        <taxon>Tracheophyta</taxon>
        <taxon>Spermatophyta</taxon>
        <taxon>Magnoliopsida</taxon>
        <taxon>Liliopsida</taxon>
        <taxon>Dioscoreales</taxon>
        <taxon>Dioscoreaceae</taxon>
        <taxon>Dioscorea</taxon>
    </lineage>
</organism>
<dbReference type="PROSITE" id="PS51745">
    <property type="entry name" value="PB1"/>
    <property type="match status" value="1"/>
</dbReference>
<protein>
    <recommendedName>
        <fullName evidence="10">Auxin-responsive protein</fullName>
    </recommendedName>
</protein>
<evidence type="ECO:0000256" key="7">
    <source>
        <dbReference type="ARBA" id="ARBA00023163"/>
    </source>
</evidence>
<dbReference type="OrthoDB" id="773336at2759"/>
<accession>A0A9D5CCJ8</accession>
<gene>
    <name evidence="12" type="ORF">J5N97_023127</name>
</gene>
<dbReference type="GO" id="GO:0009734">
    <property type="term" value="P:auxin-activated signaling pathway"/>
    <property type="evidence" value="ECO:0007669"/>
    <property type="project" value="UniProtKB-UniRule"/>
</dbReference>
<dbReference type="PANTHER" id="PTHR31734">
    <property type="entry name" value="AUXIN-RESPONSIVE PROTEIN IAA17"/>
    <property type="match status" value="1"/>
</dbReference>
<evidence type="ECO:0000256" key="10">
    <source>
        <dbReference type="RuleBase" id="RU004549"/>
    </source>
</evidence>
<keyword evidence="5 10" id="KW-0678">Repressor</keyword>
<comment type="caution">
    <text evidence="12">The sequence shown here is derived from an EMBL/GenBank/DDBJ whole genome shotgun (WGS) entry which is preliminary data.</text>
</comment>
<evidence type="ECO:0000256" key="8">
    <source>
        <dbReference type="ARBA" id="ARBA00023242"/>
    </source>
</evidence>
<keyword evidence="9 10" id="KW-0927">Auxin signaling pathway</keyword>
<feature type="domain" description="PB1" evidence="11">
    <location>
        <begin position="1"/>
        <end position="82"/>
    </location>
</feature>
<evidence type="ECO:0000313" key="12">
    <source>
        <dbReference type="EMBL" id="KAJ0970250.1"/>
    </source>
</evidence>
<evidence type="ECO:0000256" key="5">
    <source>
        <dbReference type="ARBA" id="ARBA00022491"/>
    </source>
</evidence>
<reference evidence="12" key="1">
    <citation type="submission" date="2021-03" db="EMBL/GenBank/DDBJ databases">
        <authorList>
            <person name="Li Z."/>
            <person name="Yang C."/>
        </authorList>
    </citation>
    <scope>NUCLEOTIDE SEQUENCE</scope>
    <source>
        <strain evidence="12">Dzin_1.0</strain>
        <tissue evidence="12">Leaf</tissue>
    </source>
</reference>
<name>A0A9D5CCJ8_9LILI</name>
<dbReference type="InterPro" id="IPR033389">
    <property type="entry name" value="AUX/IAA_dom"/>
</dbReference>
<dbReference type="Proteomes" id="UP001085076">
    <property type="component" value="Miscellaneous, Linkage group lg06"/>
</dbReference>
<reference evidence="12" key="2">
    <citation type="journal article" date="2022" name="Hortic Res">
        <title>The genome of Dioscorea zingiberensis sheds light on the biosynthesis, origin and evolution of the medicinally important diosgenin saponins.</title>
        <authorList>
            <person name="Li Y."/>
            <person name="Tan C."/>
            <person name="Li Z."/>
            <person name="Guo J."/>
            <person name="Li S."/>
            <person name="Chen X."/>
            <person name="Wang C."/>
            <person name="Dai X."/>
            <person name="Yang H."/>
            <person name="Song W."/>
            <person name="Hou L."/>
            <person name="Xu J."/>
            <person name="Tong Z."/>
            <person name="Xu A."/>
            <person name="Yuan X."/>
            <person name="Wang W."/>
            <person name="Yang Q."/>
            <person name="Chen L."/>
            <person name="Sun Z."/>
            <person name="Wang K."/>
            <person name="Pan B."/>
            <person name="Chen J."/>
            <person name="Bao Y."/>
            <person name="Liu F."/>
            <person name="Qi X."/>
            <person name="Gang D.R."/>
            <person name="Wen J."/>
            <person name="Li J."/>
        </authorList>
    </citation>
    <scope>NUCLEOTIDE SEQUENCE</scope>
    <source>
        <strain evidence="12">Dzin_1.0</strain>
    </source>
</reference>
<keyword evidence="6 10" id="KW-0805">Transcription regulation</keyword>
<evidence type="ECO:0000256" key="1">
    <source>
        <dbReference type="ARBA" id="ARBA00002159"/>
    </source>
</evidence>
<dbReference type="AlphaFoldDB" id="A0A9D5CCJ8"/>
<sequence>MNGDPIGRKVDLNAHNSYDTLAHTLSGHVFTYDLKASKMLDGSSGFSLTYEDRDGDWMLVGDVPWGMFLSTVKRLRIMRTSDTNGLGELGIFSLSSEFSGALRKVRHLLFSRYECIE</sequence>
<keyword evidence="8 10" id="KW-0539">Nucleus</keyword>
<proteinExistence type="inferred from homology"/>
<dbReference type="GO" id="GO:0005634">
    <property type="term" value="C:nucleus"/>
    <property type="evidence" value="ECO:0007669"/>
    <property type="project" value="UniProtKB-SubCell"/>
</dbReference>
<comment type="similarity">
    <text evidence="3 10">Belongs to the Aux/IAA family.</text>
</comment>